<accession>D5CN63</accession>
<evidence type="ECO:0000256" key="1">
    <source>
        <dbReference type="SAM" id="MobiDB-lite"/>
    </source>
</evidence>
<gene>
    <name evidence="3" type="ordered locus">Slit_2535</name>
</gene>
<feature type="compositionally biased region" description="Low complexity" evidence="1">
    <location>
        <begin position="24"/>
        <end position="64"/>
    </location>
</feature>
<name>D5CN63_SIDLE</name>
<dbReference type="RefSeq" id="WP_013030658.1">
    <property type="nucleotide sequence ID" value="NC_013959.1"/>
</dbReference>
<dbReference type="STRING" id="580332.Slit_2535"/>
<dbReference type="EMBL" id="CP001965">
    <property type="protein sequence ID" value="ADE12760.1"/>
    <property type="molecule type" value="Genomic_DNA"/>
</dbReference>
<dbReference type="HOGENOM" id="CLU_2304122_0_0_4"/>
<keyword evidence="2" id="KW-0732">Signal</keyword>
<organism evidence="3 4">
    <name type="scientific">Sideroxydans lithotrophicus (strain ES-1)</name>
    <dbReference type="NCBI Taxonomy" id="580332"/>
    <lineage>
        <taxon>Bacteria</taxon>
        <taxon>Pseudomonadati</taxon>
        <taxon>Pseudomonadota</taxon>
        <taxon>Betaproteobacteria</taxon>
        <taxon>Nitrosomonadales</taxon>
        <taxon>Gallionellaceae</taxon>
        <taxon>Sideroxydans</taxon>
    </lineage>
</organism>
<reference evidence="3 4" key="1">
    <citation type="submission" date="2010-03" db="EMBL/GenBank/DDBJ databases">
        <title>Complete sequence of Sideroxydans lithotrophicus ES-1.</title>
        <authorList>
            <consortium name="US DOE Joint Genome Institute"/>
            <person name="Lucas S."/>
            <person name="Copeland A."/>
            <person name="Lapidus A."/>
            <person name="Cheng J.-F."/>
            <person name="Bruce D."/>
            <person name="Goodwin L."/>
            <person name="Pitluck S."/>
            <person name="Munk A.C."/>
            <person name="Detter J.C."/>
            <person name="Han C."/>
            <person name="Tapia R."/>
            <person name="Larimer F."/>
            <person name="Land M."/>
            <person name="Hauser L."/>
            <person name="Kyrpides N."/>
            <person name="Ivanova N."/>
            <person name="Emerson D."/>
            <person name="Woyke T."/>
        </authorList>
    </citation>
    <scope>NUCLEOTIDE SEQUENCE [LARGE SCALE GENOMIC DNA]</scope>
    <source>
        <strain evidence="3 4">ES-1</strain>
    </source>
</reference>
<feature type="chain" id="PRO_5003069436" evidence="2">
    <location>
        <begin position="23"/>
        <end position="100"/>
    </location>
</feature>
<evidence type="ECO:0000256" key="2">
    <source>
        <dbReference type="SAM" id="SignalP"/>
    </source>
</evidence>
<dbReference type="AlphaFoldDB" id="D5CN63"/>
<dbReference type="Proteomes" id="UP000001625">
    <property type="component" value="Chromosome"/>
</dbReference>
<sequence precursor="true">MKNAIPNLIAVAVLSSSGASLALEEAGSTMQPAATAASAVQPATAAGAAQHSPAQQPQPAVKQPISGKHTKTNSVRSKNLDLRHCLELDSNAAIAKCAGE</sequence>
<feature type="region of interest" description="Disordered" evidence="1">
    <location>
        <begin position="24"/>
        <end position="78"/>
    </location>
</feature>
<evidence type="ECO:0000313" key="4">
    <source>
        <dbReference type="Proteomes" id="UP000001625"/>
    </source>
</evidence>
<evidence type="ECO:0000313" key="3">
    <source>
        <dbReference type="EMBL" id="ADE12760.1"/>
    </source>
</evidence>
<dbReference type="KEGG" id="slt:Slit_2535"/>
<keyword evidence="4" id="KW-1185">Reference proteome</keyword>
<protein>
    <submittedName>
        <fullName evidence="3">Uncharacterized protein</fullName>
    </submittedName>
</protein>
<proteinExistence type="predicted"/>
<feature type="signal peptide" evidence="2">
    <location>
        <begin position="1"/>
        <end position="22"/>
    </location>
</feature>